<comment type="caution">
    <text evidence="1">The sequence shown here is derived from an EMBL/GenBank/DDBJ whole genome shotgun (WGS) entry which is preliminary data.</text>
</comment>
<keyword evidence="2" id="KW-1185">Reference proteome</keyword>
<dbReference type="RefSeq" id="WP_206967031.1">
    <property type="nucleotide sequence ID" value="NZ_JAFLVX010000022.1"/>
</dbReference>
<dbReference type="Proteomes" id="UP000664857">
    <property type="component" value="Unassembled WGS sequence"/>
</dbReference>
<evidence type="ECO:0000313" key="1">
    <source>
        <dbReference type="EMBL" id="MBO0477244.1"/>
    </source>
</evidence>
<dbReference type="EMBL" id="JAFLVX010000022">
    <property type="protein sequence ID" value="MBO0477244.1"/>
    <property type="molecule type" value="Genomic_DNA"/>
</dbReference>
<protein>
    <submittedName>
        <fullName evidence="1">Uncharacterized protein</fullName>
    </submittedName>
</protein>
<sequence length="409" mass="48130">MKKLNFTRSDKLTKLSSGKLVEIISTDGEWATSLKDQEISELGYLISDNNLDEDVKPLFDEDDENPFLYNKAMKCLFIEYLFNIWEAETSIEYARLALQEGEVYEEKFDKSLIDFSEEEVIEAINGLGDKFSFYGLKYRIKIYKDYYNFYSKNYGFKEKDNLWAKYQTTKVLSQVLSVEEEEKNLTREDLVSLFHSMMNHQQGIIPLLIFEGINLSRIEERDELRHILKTDVSSDSILIRAYTDELDGHGFNLAVDRFIEIDEDVMRCVVKTVMTDSIIRINRHEFEYLELADTPYLLRSSMGRRPKEKDDSLSISYGGTYNRFKECRKQMESVNSEFDNFSTRYIANCGRSYYISRYMNEGLSETDAIIKTLKRFGEWNTIGNYKQDVKLDTNKIRIARLRRSYGLYN</sequence>
<name>A0ABS3HU55_9ENTE</name>
<evidence type="ECO:0000313" key="2">
    <source>
        <dbReference type="Proteomes" id="UP000664857"/>
    </source>
</evidence>
<reference evidence="1 2" key="1">
    <citation type="submission" date="2021-03" db="EMBL/GenBank/DDBJ databases">
        <title>Enterococcal diversity collection.</title>
        <authorList>
            <person name="Gilmore M.S."/>
            <person name="Schwartzman J."/>
            <person name="Van Tyne D."/>
            <person name="Martin M."/>
            <person name="Earl A.M."/>
            <person name="Manson A.L."/>
            <person name="Straub T."/>
            <person name="Salamzade R."/>
            <person name="Saavedra J."/>
            <person name="Lebreton F."/>
            <person name="Prichula J."/>
            <person name="Schaufler K."/>
            <person name="Gaca A."/>
            <person name="Sgardioli B."/>
            <person name="Wagenaar J."/>
            <person name="Strong T."/>
        </authorList>
    </citation>
    <scope>NUCLEOTIDE SEQUENCE [LARGE SCALE GENOMIC DNA]</scope>
    <source>
        <strain evidence="1 2">DIV0080</strain>
    </source>
</reference>
<accession>A0ABS3HU55</accession>
<gene>
    <name evidence="1" type="ORF">DOK76_09175</name>
</gene>
<proteinExistence type="predicted"/>
<organism evidence="1 2">
    <name type="scientific">Candidatus Vagococcus giribetii</name>
    <dbReference type="NCBI Taxonomy" id="2230876"/>
    <lineage>
        <taxon>Bacteria</taxon>
        <taxon>Bacillati</taxon>
        <taxon>Bacillota</taxon>
        <taxon>Bacilli</taxon>
        <taxon>Lactobacillales</taxon>
        <taxon>Enterococcaceae</taxon>
        <taxon>Vagococcus</taxon>
    </lineage>
</organism>